<evidence type="ECO:0000259" key="2">
    <source>
        <dbReference type="Pfam" id="PF00107"/>
    </source>
</evidence>
<evidence type="ECO:0000256" key="1">
    <source>
        <dbReference type="ARBA" id="ARBA00023002"/>
    </source>
</evidence>
<dbReference type="PANTHER" id="PTHR43401">
    <property type="entry name" value="L-THREONINE 3-DEHYDROGENASE"/>
    <property type="match status" value="1"/>
</dbReference>
<dbReference type="KEGG" id="phm:PSMK_16320"/>
<protein>
    <submittedName>
        <fullName evidence="4">Putative zinc-containing alcohol dehydrogenase</fullName>
        <ecNumber evidence="4">1.1.1.-</ecNumber>
    </submittedName>
</protein>
<evidence type="ECO:0000313" key="5">
    <source>
        <dbReference type="Proteomes" id="UP000007881"/>
    </source>
</evidence>
<dbReference type="Gene3D" id="3.40.50.720">
    <property type="entry name" value="NAD(P)-binding Rossmann-like Domain"/>
    <property type="match status" value="1"/>
</dbReference>
<name>I0IEV3_PHYMF</name>
<dbReference type="Pfam" id="PF08240">
    <property type="entry name" value="ADH_N"/>
    <property type="match status" value="1"/>
</dbReference>
<dbReference type="CDD" id="cd08261">
    <property type="entry name" value="Zn_ADH7"/>
    <property type="match status" value="1"/>
</dbReference>
<dbReference type="InterPro" id="IPR036291">
    <property type="entry name" value="NAD(P)-bd_dom_sf"/>
</dbReference>
<sequence length="337" mass="35488">MLTVSLAEPGRFEALEAPDPAPGPGEALVRVHRLGVCGTDLHAFTGRQPFFSYPRILGHELGVEVVEAGEGVDLPTGCRCCVAPVMACGRCIACRRGRTNACENIAVLGVHADGGMRERFVVPAANLHPSASLSFDQLALIETLTIGCHAVDRGGVEAGETALVVGAGPIGLTAIQFLLARGADVIVMDLSDERLAFCRDVLGVARTLNPAGRDAAAALREINGGDLPTALFDATGHAGSMAAGFELVAHGGRIVFIGFFRGDLTFDDTNFHKRELTLFASRNSTPEAFRRTIAMVEAGEIDTAPWITHRLPLSGVVDRFGGLAKQPGLIKAMIEVA</sequence>
<organism evidence="4 5">
    <name type="scientific">Phycisphaera mikurensis (strain NBRC 102666 / KCTC 22515 / FYK2301M01)</name>
    <dbReference type="NCBI Taxonomy" id="1142394"/>
    <lineage>
        <taxon>Bacteria</taxon>
        <taxon>Pseudomonadati</taxon>
        <taxon>Planctomycetota</taxon>
        <taxon>Phycisphaerae</taxon>
        <taxon>Phycisphaerales</taxon>
        <taxon>Phycisphaeraceae</taxon>
        <taxon>Phycisphaera</taxon>
    </lineage>
</organism>
<evidence type="ECO:0000259" key="3">
    <source>
        <dbReference type="Pfam" id="PF08240"/>
    </source>
</evidence>
<dbReference type="STRING" id="1142394.PSMK_16320"/>
<accession>I0IEV3</accession>
<dbReference type="SUPFAM" id="SSF51735">
    <property type="entry name" value="NAD(P)-binding Rossmann-fold domains"/>
    <property type="match status" value="1"/>
</dbReference>
<dbReference type="SUPFAM" id="SSF50129">
    <property type="entry name" value="GroES-like"/>
    <property type="match status" value="1"/>
</dbReference>
<dbReference type="eggNOG" id="COG1063">
    <property type="taxonomic scope" value="Bacteria"/>
</dbReference>
<feature type="domain" description="Alcohol dehydrogenase-like N-terminal" evidence="3">
    <location>
        <begin position="23"/>
        <end position="129"/>
    </location>
</feature>
<dbReference type="InterPro" id="IPR050129">
    <property type="entry name" value="Zn_alcohol_dh"/>
</dbReference>
<dbReference type="EC" id="1.1.1.-" evidence="4"/>
<keyword evidence="5" id="KW-1185">Reference proteome</keyword>
<dbReference type="AlphaFoldDB" id="I0IEV3"/>
<evidence type="ECO:0000313" key="4">
    <source>
        <dbReference type="EMBL" id="BAM03791.1"/>
    </source>
</evidence>
<dbReference type="GO" id="GO:0016491">
    <property type="term" value="F:oxidoreductase activity"/>
    <property type="evidence" value="ECO:0007669"/>
    <property type="project" value="UniProtKB-KW"/>
</dbReference>
<dbReference type="Proteomes" id="UP000007881">
    <property type="component" value="Chromosome"/>
</dbReference>
<dbReference type="EMBL" id="AP012338">
    <property type="protein sequence ID" value="BAM03791.1"/>
    <property type="molecule type" value="Genomic_DNA"/>
</dbReference>
<gene>
    <name evidence="4" type="ordered locus">PSMK_16320</name>
</gene>
<dbReference type="OrthoDB" id="239596at2"/>
<dbReference type="PANTHER" id="PTHR43401:SF3">
    <property type="entry name" value="L-GALACTONATE-5-DEHYDROGENASE"/>
    <property type="match status" value="1"/>
</dbReference>
<keyword evidence="1 4" id="KW-0560">Oxidoreductase</keyword>
<proteinExistence type="predicted"/>
<dbReference type="InterPro" id="IPR011032">
    <property type="entry name" value="GroES-like_sf"/>
</dbReference>
<dbReference type="InterPro" id="IPR013154">
    <property type="entry name" value="ADH-like_N"/>
</dbReference>
<dbReference type="Gene3D" id="3.90.180.10">
    <property type="entry name" value="Medium-chain alcohol dehydrogenases, catalytic domain"/>
    <property type="match status" value="1"/>
</dbReference>
<dbReference type="RefSeq" id="WP_014437009.1">
    <property type="nucleotide sequence ID" value="NC_017080.1"/>
</dbReference>
<dbReference type="Pfam" id="PF00107">
    <property type="entry name" value="ADH_zinc_N"/>
    <property type="match status" value="1"/>
</dbReference>
<dbReference type="HOGENOM" id="CLU_026673_11_0_0"/>
<dbReference type="InterPro" id="IPR013149">
    <property type="entry name" value="ADH-like_C"/>
</dbReference>
<feature type="domain" description="Alcohol dehydrogenase-like C-terminal" evidence="2">
    <location>
        <begin position="169"/>
        <end position="297"/>
    </location>
</feature>
<reference evidence="4 5" key="1">
    <citation type="submission" date="2012-02" db="EMBL/GenBank/DDBJ databases">
        <title>Complete genome sequence of Phycisphaera mikurensis NBRC 102666.</title>
        <authorList>
            <person name="Ankai A."/>
            <person name="Hosoyama A."/>
            <person name="Terui Y."/>
            <person name="Sekine M."/>
            <person name="Fukai R."/>
            <person name="Kato Y."/>
            <person name="Nakamura S."/>
            <person name="Yamada-Narita S."/>
            <person name="Kawakoshi A."/>
            <person name="Fukunaga Y."/>
            <person name="Yamazaki S."/>
            <person name="Fujita N."/>
        </authorList>
    </citation>
    <scope>NUCLEOTIDE SEQUENCE [LARGE SCALE GENOMIC DNA]</scope>
    <source>
        <strain evidence="5">NBRC 102666 / KCTC 22515 / FYK2301M01</strain>
    </source>
</reference>